<comment type="caution">
    <text evidence="2">The sequence shown here is derived from an EMBL/GenBank/DDBJ whole genome shotgun (WGS) entry which is preliminary data.</text>
</comment>
<feature type="compositionally biased region" description="Basic residues" evidence="1">
    <location>
        <begin position="73"/>
        <end position="85"/>
    </location>
</feature>
<organism evidence="2 3">
    <name type="scientific">Ananas comosus</name>
    <name type="common">Pineapple</name>
    <name type="synonym">Ananas ananas</name>
    <dbReference type="NCBI Taxonomy" id="4615"/>
    <lineage>
        <taxon>Eukaryota</taxon>
        <taxon>Viridiplantae</taxon>
        <taxon>Streptophyta</taxon>
        <taxon>Embryophyta</taxon>
        <taxon>Tracheophyta</taxon>
        <taxon>Spermatophyta</taxon>
        <taxon>Magnoliopsida</taxon>
        <taxon>Liliopsida</taxon>
        <taxon>Poales</taxon>
        <taxon>Bromeliaceae</taxon>
        <taxon>Bromelioideae</taxon>
        <taxon>Ananas</taxon>
    </lineage>
</organism>
<accession>A0A199W8L6</accession>
<name>A0A199W8L6_ANACO</name>
<proteinExistence type="predicted"/>
<feature type="region of interest" description="Disordered" evidence="1">
    <location>
        <begin position="1"/>
        <end position="50"/>
    </location>
</feature>
<dbReference type="AlphaFoldDB" id="A0A199W8L6"/>
<dbReference type="EMBL" id="LSRQ01000111">
    <property type="protein sequence ID" value="OAY85235.1"/>
    <property type="molecule type" value="Genomic_DNA"/>
</dbReference>
<evidence type="ECO:0000313" key="3">
    <source>
        <dbReference type="Proteomes" id="UP000092600"/>
    </source>
</evidence>
<dbReference type="Proteomes" id="UP000092600">
    <property type="component" value="Unassembled WGS sequence"/>
</dbReference>
<protein>
    <submittedName>
        <fullName evidence="2">Uncharacterized protein</fullName>
    </submittedName>
</protein>
<reference evidence="2 3" key="1">
    <citation type="journal article" date="2016" name="DNA Res.">
        <title>The draft genome of MD-2 pineapple using hybrid error correction of long reads.</title>
        <authorList>
            <person name="Redwan R.M."/>
            <person name="Saidin A."/>
            <person name="Kumar S.V."/>
        </authorList>
    </citation>
    <scope>NUCLEOTIDE SEQUENCE [LARGE SCALE GENOMIC DNA]</scope>
    <source>
        <strain evidence="3">cv. MD2</strain>
        <tissue evidence="2">Leaf</tissue>
    </source>
</reference>
<feature type="compositionally biased region" description="Basic and acidic residues" evidence="1">
    <location>
        <begin position="26"/>
        <end position="35"/>
    </location>
</feature>
<feature type="region of interest" description="Disordered" evidence="1">
    <location>
        <begin position="65"/>
        <end position="88"/>
    </location>
</feature>
<gene>
    <name evidence="2" type="ORF">ACMD2_04153</name>
</gene>
<evidence type="ECO:0000313" key="2">
    <source>
        <dbReference type="EMBL" id="OAY85235.1"/>
    </source>
</evidence>
<sequence>MLKSANYYGTTDRIMPNKRDLRSHRLVSEKAEDPLARNGQPQRGRRAENNAVGLARIRAPVDRDSNAHVVQTRQRRPSVHVRRAQTRAEVVHHSLRKLHHASFPFRRRNN</sequence>
<evidence type="ECO:0000256" key="1">
    <source>
        <dbReference type="SAM" id="MobiDB-lite"/>
    </source>
</evidence>